<gene>
    <name evidence="7" type="ORF">B4U80_04879</name>
</gene>
<comment type="subcellular location">
    <subcellularLocation>
        <location evidence="1">Membrane</location>
        <topology evidence="1">Multi-pass membrane protein</topology>
    </subcellularLocation>
</comment>
<name>A0A443SHN0_9ACAR</name>
<dbReference type="Pfam" id="PF06396">
    <property type="entry name" value="AGTRAP"/>
    <property type="match status" value="1"/>
</dbReference>
<dbReference type="OrthoDB" id="8191171at2759"/>
<dbReference type="PANTHER" id="PTHR16521:SF3">
    <property type="entry name" value="TYPE-1 ANGIOTENSIN II RECEPTOR-ASSOCIATED PROTEIN"/>
    <property type="match status" value="1"/>
</dbReference>
<proteinExistence type="predicted"/>
<keyword evidence="8" id="KW-1185">Reference proteome</keyword>
<evidence type="ECO:0000256" key="2">
    <source>
        <dbReference type="ARBA" id="ARBA00022692"/>
    </source>
</evidence>
<dbReference type="GO" id="GO:0038166">
    <property type="term" value="P:angiotensin-activated signaling pathway"/>
    <property type="evidence" value="ECO:0007669"/>
    <property type="project" value="InterPro"/>
</dbReference>
<keyword evidence="3 6" id="KW-1133">Transmembrane helix</keyword>
<evidence type="ECO:0000256" key="5">
    <source>
        <dbReference type="SAM" id="MobiDB-lite"/>
    </source>
</evidence>
<evidence type="ECO:0000256" key="4">
    <source>
        <dbReference type="ARBA" id="ARBA00023136"/>
    </source>
</evidence>
<evidence type="ECO:0000256" key="6">
    <source>
        <dbReference type="SAM" id="Phobius"/>
    </source>
</evidence>
<feature type="compositionally biased region" description="Polar residues" evidence="5">
    <location>
        <begin position="145"/>
        <end position="158"/>
    </location>
</feature>
<comment type="caution">
    <text evidence="7">The sequence shown here is derived from an EMBL/GenBank/DDBJ whole genome shotgun (WGS) entry which is preliminary data.</text>
</comment>
<evidence type="ECO:0000313" key="8">
    <source>
        <dbReference type="Proteomes" id="UP000288716"/>
    </source>
</evidence>
<feature type="transmembrane region" description="Helical" evidence="6">
    <location>
        <begin position="36"/>
        <end position="52"/>
    </location>
</feature>
<dbReference type="Proteomes" id="UP000288716">
    <property type="component" value="Unassembled WGS sequence"/>
</dbReference>
<evidence type="ECO:0000256" key="3">
    <source>
        <dbReference type="ARBA" id="ARBA00022989"/>
    </source>
</evidence>
<keyword evidence="7" id="KW-0675">Receptor</keyword>
<protein>
    <submittedName>
        <fullName evidence="7">Type-1 angiotensin II receptor-associated protein-like protein</fullName>
    </submittedName>
</protein>
<dbReference type="PANTHER" id="PTHR16521">
    <property type="entry name" value="TYPE-1 ANGIOTENSIN II RECEPTOR-ASSOCIATED PROTEIN"/>
    <property type="match status" value="1"/>
</dbReference>
<dbReference type="EMBL" id="NCKV01002296">
    <property type="protein sequence ID" value="RWS27037.1"/>
    <property type="molecule type" value="Genomic_DNA"/>
</dbReference>
<feature type="transmembrane region" description="Helical" evidence="6">
    <location>
        <begin position="59"/>
        <end position="82"/>
    </location>
</feature>
<evidence type="ECO:0000256" key="1">
    <source>
        <dbReference type="ARBA" id="ARBA00004141"/>
    </source>
</evidence>
<reference evidence="7 8" key="1">
    <citation type="journal article" date="2018" name="Gigascience">
        <title>Genomes of trombidid mites reveal novel predicted allergens and laterally-transferred genes associated with secondary metabolism.</title>
        <authorList>
            <person name="Dong X."/>
            <person name="Chaisiri K."/>
            <person name="Xia D."/>
            <person name="Armstrong S.D."/>
            <person name="Fang Y."/>
            <person name="Donnelly M.J."/>
            <person name="Kadowaki T."/>
            <person name="McGarry J.W."/>
            <person name="Darby A.C."/>
            <person name="Makepeace B.L."/>
        </authorList>
    </citation>
    <scope>NUCLEOTIDE SEQUENCE [LARGE SCALE GENOMIC DNA]</scope>
    <source>
        <strain evidence="7">UoL-UT</strain>
    </source>
</reference>
<dbReference type="AlphaFoldDB" id="A0A443SHN0"/>
<dbReference type="VEuPathDB" id="VectorBase:LDEU005003"/>
<accession>A0A443SHN0</accession>
<feature type="region of interest" description="Disordered" evidence="5">
    <location>
        <begin position="135"/>
        <end position="170"/>
    </location>
</feature>
<dbReference type="SMART" id="SM00805">
    <property type="entry name" value="AGTRAP"/>
    <property type="match status" value="1"/>
</dbReference>
<keyword evidence="4 6" id="KW-0472">Membrane</keyword>
<feature type="transmembrane region" description="Helical" evidence="6">
    <location>
        <begin position="88"/>
        <end position="110"/>
    </location>
</feature>
<keyword evidence="2 6" id="KW-0812">Transmembrane</keyword>
<dbReference type="GO" id="GO:0005886">
    <property type="term" value="C:plasma membrane"/>
    <property type="evidence" value="ECO:0007669"/>
    <property type="project" value="TreeGrafter"/>
</dbReference>
<sequence length="170" mass="19057">MDLRAITQGPTLKIIFFAHLVPFVWGTQSYWLPTSYTSYNIFFLLCVLWCIHSRESEEAVFMATMTNLLAILLDAITIGVYYGTSGSTGFSIFMVIVNLLLRPITSLILLRFYNERAGRYSNYGIPGFAPGSGRGSYEDLDTSHRQTVPPSAVDTTSPIHEDTNIPPYNQ</sequence>
<organism evidence="7 8">
    <name type="scientific">Leptotrombidium deliense</name>
    <dbReference type="NCBI Taxonomy" id="299467"/>
    <lineage>
        <taxon>Eukaryota</taxon>
        <taxon>Metazoa</taxon>
        <taxon>Ecdysozoa</taxon>
        <taxon>Arthropoda</taxon>
        <taxon>Chelicerata</taxon>
        <taxon>Arachnida</taxon>
        <taxon>Acari</taxon>
        <taxon>Acariformes</taxon>
        <taxon>Trombidiformes</taxon>
        <taxon>Prostigmata</taxon>
        <taxon>Anystina</taxon>
        <taxon>Parasitengona</taxon>
        <taxon>Trombiculoidea</taxon>
        <taxon>Trombiculidae</taxon>
        <taxon>Leptotrombidium</taxon>
    </lineage>
</organism>
<dbReference type="InterPro" id="IPR009436">
    <property type="entry name" value="AGTRAP"/>
</dbReference>
<evidence type="ECO:0000313" key="7">
    <source>
        <dbReference type="EMBL" id="RWS27037.1"/>
    </source>
</evidence>